<evidence type="ECO:0000313" key="2">
    <source>
        <dbReference type="Proteomes" id="UP000829517"/>
    </source>
</evidence>
<organism evidence="1 2">
    <name type="scientific">Joostella atrarenae</name>
    <dbReference type="NCBI Taxonomy" id="679257"/>
    <lineage>
        <taxon>Bacteria</taxon>
        <taxon>Pseudomonadati</taxon>
        <taxon>Bacteroidota</taxon>
        <taxon>Flavobacteriia</taxon>
        <taxon>Flavobacteriales</taxon>
        <taxon>Flavobacteriaceae</taxon>
        <taxon>Joostella</taxon>
    </lineage>
</organism>
<sequence length="87" mass="10652">MMKDEQKRCILSIKYSILDTTKGNKRETTEVERVFIAKNKNTLLRKIEAFEDKLRKKARPSFLKRKTQYVKHFLESWRYTYNSMLRM</sequence>
<reference evidence="1 2" key="1">
    <citation type="submission" date="2021-01" db="EMBL/GenBank/DDBJ databases">
        <title>Genome sequencing of Joostella atrarenae M1-2 (= KCTC 23194).</title>
        <authorList>
            <person name="Zakaria M.R."/>
            <person name="Lam M.Q."/>
            <person name="Chong C.S."/>
        </authorList>
    </citation>
    <scope>NUCLEOTIDE SEQUENCE [LARGE SCALE GENOMIC DNA]</scope>
    <source>
        <strain evidence="1 2">M1-2</strain>
    </source>
</reference>
<keyword evidence="2" id="KW-1185">Reference proteome</keyword>
<proteinExistence type="predicted"/>
<accession>A0ABS9J5W0</accession>
<dbReference type="EMBL" id="JAETXX010000010">
    <property type="protein sequence ID" value="MCF8715806.1"/>
    <property type="molecule type" value="Genomic_DNA"/>
</dbReference>
<name>A0ABS9J5W0_9FLAO</name>
<comment type="caution">
    <text evidence="1">The sequence shown here is derived from an EMBL/GenBank/DDBJ whole genome shotgun (WGS) entry which is preliminary data.</text>
</comment>
<evidence type="ECO:0000313" key="1">
    <source>
        <dbReference type="EMBL" id="MCF8715806.1"/>
    </source>
</evidence>
<dbReference type="Proteomes" id="UP000829517">
    <property type="component" value="Unassembled WGS sequence"/>
</dbReference>
<gene>
    <name evidence="1" type="ORF">JM658_13300</name>
</gene>
<dbReference type="RefSeq" id="WP_236959771.1">
    <property type="nucleotide sequence ID" value="NZ_JAETXX010000010.1"/>
</dbReference>
<protein>
    <submittedName>
        <fullName evidence="1">Uncharacterized protein</fullName>
    </submittedName>
</protein>